<gene>
    <name evidence="1" type="ORF">FHP25_22890</name>
</gene>
<comment type="caution">
    <text evidence="1">The sequence shown here is derived from an EMBL/GenBank/DDBJ whole genome shotgun (WGS) entry which is preliminary data.</text>
</comment>
<dbReference type="AlphaFoldDB" id="A0A5C8PGU0"/>
<reference evidence="1 2" key="1">
    <citation type="submission" date="2019-06" db="EMBL/GenBank/DDBJ databases">
        <title>New taxonomy in bacterial strain CC-CFT640, isolated from vineyard.</title>
        <authorList>
            <person name="Lin S.-Y."/>
            <person name="Tsai C.-F."/>
            <person name="Young C.-C."/>
        </authorList>
    </citation>
    <scope>NUCLEOTIDE SEQUENCE [LARGE SCALE GENOMIC DNA]</scope>
    <source>
        <strain evidence="1 2">CC-CFT640</strain>
    </source>
</reference>
<keyword evidence="2" id="KW-1185">Reference proteome</keyword>
<organism evidence="1 2">
    <name type="scientific">Vineibacter terrae</name>
    <dbReference type="NCBI Taxonomy" id="2586908"/>
    <lineage>
        <taxon>Bacteria</taxon>
        <taxon>Pseudomonadati</taxon>
        <taxon>Pseudomonadota</taxon>
        <taxon>Alphaproteobacteria</taxon>
        <taxon>Hyphomicrobiales</taxon>
        <taxon>Vineibacter</taxon>
    </lineage>
</organism>
<name>A0A5C8PGU0_9HYPH</name>
<evidence type="ECO:0000313" key="2">
    <source>
        <dbReference type="Proteomes" id="UP000321638"/>
    </source>
</evidence>
<protein>
    <submittedName>
        <fullName evidence="1">Uncharacterized protein</fullName>
    </submittedName>
</protein>
<proteinExistence type="predicted"/>
<dbReference type="EMBL" id="VDUZ01000028">
    <property type="protein sequence ID" value="TXL73044.1"/>
    <property type="molecule type" value="Genomic_DNA"/>
</dbReference>
<accession>A0A5C8PGU0</accession>
<dbReference type="RefSeq" id="WP_147849300.1">
    <property type="nucleotide sequence ID" value="NZ_VDUZ01000028.1"/>
</dbReference>
<sequence length="84" mass="8837">MIDAAFLIEAAMAGAQGTRLAGHPAWSDALPSIVENTTVSLKATLKSLSVERLHDGCFASAGYESIPARKQRVDINPRSCLPAA</sequence>
<evidence type="ECO:0000313" key="1">
    <source>
        <dbReference type="EMBL" id="TXL73044.1"/>
    </source>
</evidence>
<dbReference type="Proteomes" id="UP000321638">
    <property type="component" value="Unassembled WGS sequence"/>
</dbReference>